<dbReference type="Gene3D" id="3.10.490.10">
    <property type="entry name" value="Gamma-glutamyl cyclotransferase-like"/>
    <property type="match status" value="1"/>
</dbReference>
<dbReference type="PANTHER" id="PTHR10625:SF25">
    <property type="entry name" value="HISTONE DEACETYLASE 18-RELATED"/>
    <property type="match status" value="1"/>
</dbReference>
<sequence length="709" mass="78247">MATSGVGLVYDSRMCAHENESDRKHPEQPARITSIYQRLTSAGVVARCVKVEAREATNEELSSVHTQNHVELMKAVSSKSYGKHRRKALASRYDSIFFNNGSSKSALLAAGSVIEVADQVAQGKLKAGAAIVRPPGHHAEADAAMGFCLFNNVAVAAHLLVHKKKELGVQKLLIVDWDIHHGNGTQHMFWSDPQVLYFSVHRFDKGSFYPPGDEGNYDHLGADGGAGYNINVPWPHGQFGDADYLAVWEHVLMPVAHEYNPDMVLISAGFDSAEGDPLGGCRVTPSAYYKMTKQLMEVAEGRVVIALEGGYNLTSTSNSYLACMHALLGDVFPEKPTHLSNLLAPTLPLIDRVRNELQQYWSVLSTDQKKTLALKKGVSPLSAYCNRNVNFGCVLIICSCLLDLQCWWLIDADEEARKGPSQNIEETTRPGSSKEVKGQSMDAIVLTSTTNGVDNDENGYNVATEVAHNSEIVHPSSVGSSKGKVFAAIEGIETHYVWYACYGSNMWLPQFMCYIQGGQVEGMVKDCIGCRDPSPPRASLWLTVSNQLFFGCKHSYTWGIGGVAFIDPLPEEDVRTYVHVYKITLEQFKDIFFQENSIMHMENQQFIIDTDLIQSVRNGQPATSHTIFEDRCYGTIIYLGDEDGIPILSFTCSLEDMEKFRSGDLEENIPAAAYEQAVARSLINDMGLSEGEARDYIGNARLSHSTRVT</sequence>
<reference evidence="2" key="1">
    <citation type="submission" date="2024-03" db="EMBL/GenBank/DDBJ databases">
        <authorList>
            <consortium name="ELIXIR-Norway"/>
            <consortium name="Elixir Norway"/>
        </authorList>
    </citation>
    <scope>NUCLEOTIDE SEQUENCE</scope>
</reference>
<dbReference type="Gene3D" id="3.40.800.20">
    <property type="entry name" value="Histone deacetylase domain"/>
    <property type="match status" value="1"/>
</dbReference>
<dbReference type="InterPro" id="IPR037138">
    <property type="entry name" value="His_deacetylse_dom_sf"/>
</dbReference>
<dbReference type="Pfam" id="PF00850">
    <property type="entry name" value="Hist_deacetyl"/>
    <property type="match status" value="1"/>
</dbReference>
<evidence type="ECO:0000313" key="3">
    <source>
        <dbReference type="Proteomes" id="UP001497522"/>
    </source>
</evidence>
<organism evidence="2 3">
    <name type="scientific">Sphagnum jensenii</name>
    <dbReference type="NCBI Taxonomy" id="128206"/>
    <lineage>
        <taxon>Eukaryota</taxon>
        <taxon>Viridiplantae</taxon>
        <taxon>Streptophyta</taxon>
        <taxon>Embryophyta</taxon>
        <taxon>Bryophyta</taxon>
        <taxon>Sphagnophytina</taxon>
        <taxon>Sphagnopsida</taxon>
        <taxon>Sphagnales</taxon>
        <taxon>Sphagnaceae</taxon>
        <taxon>Sphagnum</taxon>
    </lineage>
</organism>
<dbReference type="PANTHER" id="PTHR10625">
    <property type="entry name" value="HISTONE DEACETYLASE HDAC1-RELATED"/>
    <property type="match status" value="1"/>
</dbReference>
<protein>
    <recommendedName>
        <fullName evidence="1">Histone deacetylase domain-containing protein</fullName>
    </recommendedName>
</protein>
<keyword evidence="3" id="KW-1185">Reference proteome</keyword>
<evidence type="ECO:0000313" key="2">
    <source>
        <dbReference type="EMBL" id="CAK9883039.1"/>
    </source>
</evidence>
<dbReference type="PRINTS" id="PR01270">
    <property type="entry name" value="HDASUPER"/>
</dbReference>
<proteinExistence type="predicted"/>
<accession>A0ABP1C322</accession>
<evidence type="ECO:0000259" key="1">
    <source>
        <dbReference type="Pfam" id="PF00850"/>
    </source>
</evidence>
<dbReference type="InterPro" id="IPR023696">
    <property type="entry name" value="Ureohydrolase_dom_sf"/>
</dbReference>
<name>A0ABP1C322_9BRYO</name>
<dbReference type="EMBL" id="OZ023710">
    <property type="protein sequence ID" value="CAK9883039.1"/>
    <property type="molecule type" value="Genomic_DNA"/>
</dbReference>
<dbReference type="SUPFAM" id="SSF52768">
    <property type="entry name" value="Arginase/deacetylase"/>
    <property type="match status" value="1"/>
</dbReference>
<gene>
    <name evidence="2" type="ORF">CSSPJE1EN2_LOCUS24290</name>
</gene>
<dbReference type="InterPro" id="IPR023801">
    <property type="entry name" value="His_deacetylse_dom"/>
</dbReference>
<dbReference type="InterPro" id="IPR000286">
    <property type="entry name" value="HDACs"/>
</dbReference>
<dbReference type="Proteomes" id="UP001497522">
    <property type="component" value="Chromosome 9"/>
</dbReference>
<feature type="domain" description="Histone deacetylase" evidence="1">
    <location>
        <begin position="25"/>
        <end position="326"/>
    </location>
</feature>